<evidence type="ECO:0000256" key="3">
    <source>
        <dbReference type="ARBA" id="ARBA00022989"/>
    </source>
</evidence>
<evidence type="ECO:0000256" key="4">
    <source>
        <dbReference type="ARBA" id="ARBA00023136"/>
    </source>
</evidence>
<gene>
    <name evidence="6" type="ORF">RN001_008673</name>
</gene>
<dbReference type="EMBL" id="JARPUR010000003">
    <property type="protein sequence ID" value="KAK4880527.1"/>
    <property type="molecule type" value="Genomic_DNA"/>
</dbReference>
<dbReference type="Gene3D" id="1.20.140.150">
    <property type="match status" value="1"/>
</dbReference>
<name>A0AAN7P9X5_9COLE</name>
<proteinExistence type="predicted"/>
<keyword evidence="4 5" id="KW-0472">Membrane</keyword>
<comment type="caution">
    <text evidence="6">The sequence shown here is derived from an EMBL/GenBank/DDBJ whole genome shotgun (WGS) entry which is preliminary data.</text>
</comment>
<sequence length="688" mass="78796">MHEPPNINKQLRIVMHNLMPKYAQQLAFIPVHSFDDLRYLCKQMEEVERRSELFYSQSPISKPLEPDLAAASLVKVSTLPAASDSKFSTDTNPRTNFRSRSIGTVVMSLTVDDVTHNLSAIVSDTVEYPLTLGIDFCYIFKLKTDYAKDEYVVADIPSSCVSSVKVIQSRSDLSSEECQQLESIIEQYKTMGTDRLDTCNSKITKLEVEVNKFLTAPTSNIAEILSQRIEHVIRRLQYCVEHESSLPKEVSSAIKTLLDRAGDILNLVLEASESQQISINDVTHVLDVINIEAKSSSKLMETDEAPHTVVSQGFQTESSPILAGKVEAIVLDQDDAERGNNSTVVMSLTVDDVTHNLSAIVSDTVEYPLTLGIDFCYIFKLKTDYAKDEYVVADIPSSCVSSVKVIQSRSDLSSEECQQLESIIEQYKTMGTDRLVNIFINTNYNLLFLSSIWSRKRFFKMSFEKNDYPKASSYLVNGALLSYIAGLLLLISFCSPYWVQSFEETFSNFKHMGLWEYCFEDFRYPYHQFDHLFNGCNHVFSYEYNAIREWMLPAWLIIVQTFVTISFLLSFSAQIAMACQLCRWPLEFILQYEWIICIIDFVCLVITAFLMFLAVAIFGGSHARRDWLMYPNWNYLSWSYGFAVISFFLHAFAAVFLYFAARQSYELRRESRNLIMQMHPNPQHRLGW</sequence>
<dbReference type="Proteomes" id="UP001353858">
    <property type="component" value="Unassembled WGS sequence"/>
</dbReference>
<evidence type="ECO:0000256" key="1">
    <source>
        <dbReference type="ARBA" id="ARBA00004141"/>
    </source>
</evidence>
<evidence type="ECO:0000256" key="2">
    <source>
        <dbReference type="ARBA" id="ARBA00022692"/>
    </source>
</evidence>
<feature type="transmembrane region" description="Helical" evidence="5">
    <location>
        <begin position="638"/>
        <end position="661"/>
    </location>
</feature>
<evidence type="ECO:0000313" key="6">
    <source>
        <dbReference type="EMBL" id="KAK4880527.1"/>
    </source>
</evidence>
<keyword evidence="7" id="KW-1185">Reference proteome</keyword>
<dbReference type="AlphaFoldDB" id="A0AAN7P9X5"/>
<accession>A0AAN7P9X5</accession>
<evidence type="ECO:0000256" key="5">
    <source>
        <dbReference type="SAM" id="Phobius"/>
    </source>
</evidence>
<evidence type="ECO:0000313" key="7">
    <source>
        <dbReference type="Proteomes" id="UP001353858"/>
    </source>
</evidence>
<feature type="transmembrane region" description="Helical" evidence="5">
    <location>
        <begin position="474"/>
        <end position="499"/>
    </location>
</feature>
<dbReference type="GO" id="GO:0016020">
    <property type="term" value="C:membrane"/>
    <property type="evidence" value="ECO:0007669"/>
    <property type="project" value="UniProtKB-SubCell"/>
</dbReference>
<dbReference type="InterPro" id="IPR004031">
    <property type="entry name" value="PMP22/EMP/MP20/Claudin"/>
</dbReference>
<dbReference type="PANTHER" id="PTHR21284">
    <property type="entry name" value="EG:80H7.2 PROTEIN"/>
    <property type="match status" value="1"/>
</dbReference>
<feature type="transmembrane region" description="Helical" evidence="5">
    <location>
        <begin position="550"/>
        <end position="573"/>
    </location>
</feature>
<dbReference type="GO" id="GO:0019991">
    <property type="term" value="P:septate junction assembly"/>
    <property type="evidence" value="ECO:0007669"/>
    <property type="project" value="TreeGrafter"/>
</dbReference>
<dbReference type="PANTHER" id="PTHR21284:SF12">
    <property type="entry name" value="EG:80H7.2 PROTEIN"/>
    <property type="match status" value="1"/>
</dbReference>
<comment type="subcellular location">
    <subcellularLocation>
        <location evidence="1">Membrane</location>
        <topology evidence="1">Multi-pass membrane protein</topology>
    </subcellularLocation>
</comment>
<feature type="transmembrane region" description="Helical" evidence="5">
    <location>
        <begin position="594"/>
        <end position="618"/>
    </location>
</feature>
<reference evidence="7" key="1">
    <citation type="submission" date="2023-01" db="EMBL/GenBank/DDBJ databases">
        <title>Key to firefly adult light organ development and bioluminescence: homeobox transcription factors regulate luciferase expression and transportation to peroxisome.</title>
        <authorList>
            <person name="Fu X."/>
        </authorList>
    </citation>
    <scope>NUCLEOTIDE SEQUENCE [LARGE SCALE GENOMIC DNA]</scope>
</reference>
<dbReference type="GO" id="GO:0035151">
    <property type="term" value="P:regulation of tube size, open tracheal system"/>
    <property type="evidence" value="ECO:0007669"/>
    <property type="project" value="TreeGrafter"/>
</dbReference>
<feature type="transmembrane region" description="Helical" evidence="5">
    <location>
        <begin position="435"/>
        <end position="453"/>
    </location>
</feature>
<keyword evidence="2 5" id="KW-0812">Transmembrane</keyword>
<organism evidence="6 7">
    <name type="scientific">Aquatica leii</name>
    <dbReference type="NCBI Taxonomy" id="1421715"/>
    <lineage>
        <taxon>Eukaryota</taxon>
        <taxon>Metazoa</taxon>
        <taxon>Ecdysozoa</taxon>
        <taxon>Arthropoda</taxon>
        <taxon>Hexapoda</taxon>
        <taxon>Insecta</taxon>
        <taxon>Pterygota</taxon>
        <taxon>Neoptera</taxon>
        <taxon>Endopterygota</taxon>
        <taxon>Coleoptera</taxon>
        <taxon>Polyphaga</taxon>
        <taxon>Elateriformia</taxon>
        <taxon>Elateroidea</taxon>
        <taxon>Lampyridae</taxon>
        <taxon>Luciolinae</taxon>
        <taxon>Aquatica</taxon>
    </lineage>
</organism>
<keyword evidence="3 5" id="KW-1133">Transmembrane helix</keyword>
<protein>
    <submittedName>
        <fullName evidence="6">Uncharacterized protein</fullName>
    </submittedName>
</protein>
<dbReference type="Pfam" id="PF13903">
    <property type="entry name" value="Claudin_2"/>
    <property type="match status" value="1"/>
</dbReference>
<dbReference type="GO" id="GO:0005918">
    <property type="term" value="C:septate junction"/>
    <property type="evidence" value="ECO:0007669"/>
    <property type="project" value="TreeGrafter"/>
</dbReference>